<dbReference type="SUPFAM" id="SSF56784">
    <property type="entry name" value="HAD-like"/>
    <property type="match status" value="1"/>
</dbReference>
<dbReference type="OrthoDB" id="116380at2759"/>
<dbReference type="EMBL" id="GL833121">
    <property type="protein sequence ID" value="EGB11928.1"/>
    <property type="molecule type" value="Genomic_DNA"/>
</dbReference>
<dbReference type="Gene3D" id="2.70.150.10">
    <property type="entry name" value="Calcium-transporting ATPase, cytoplasmic transduction domain A"/>
    <property type="match status" value="1"/>
</dbReference>
<dbReference type="InterPro" id="IPR018303">
    <property type="entry name" value="ATPase_P-typ_P_site"/>
</dbReference>
<dbReference type="GO" id="GO:0005524">
    <property type="term" value="F:ATP binding"/>
    <property type="evidence" value="ECO:0007669"/>
    <property type="project" value="UniProtKB-KW"/>
</dbReference>
<evidence type="ECO:0000256" key="1">
    <source>
        <dbReference type="ARBA" id="ARBA00004141"/>
    </source>
</evidence>
<feature type="transmembrane region" description="Helical" evidence="11">
    <location>
        <begin position="391"/>
        <end position="413"/>
    </location>
</feature>
<evidence type="ECO:0000256" key="3">
    <source>
        <dbReference type="ARBA" id="ARBA00022723"/>
    </source>
</evidence>
<evidence type="ECO:0000256" key="11">
    <source>
        <dbReference type="SAM" id="Phobius"/>
    </source>
</evidence>
<keyword evidence="5" id="KW-0067">ATP-binding</keyword>
<evidence type="ECO:0000256" key="4">
    <source>
        <dbReference type="ARBA" id="ARBA00022741"/>
    </source>
</evidence>
<dbReference type="GO" id="GO:0005388">
    <property type="term" value="F:P-type calcium transporter activity"/>
    <property type="evidence" value="ECO:0007669"/>
    <property type="project" value="TreeGrafter"/>
</dbReference>
<feature type="region of interest" description="Disordered" evidence="10">
    <location>
        <begin position="1"/>
        <end position="38"/>
    </location>
</feature>
<keyword evidence="8 11" id="KW-1133">Transmembrane helix</keyword>
<dbReference type="GO" id="GO:0016887">
    <property type="term" value="F:ATP hydrolysis activity"/>
    <property type="evidence" value="ECO:0007669"/>
    <property type="project" value="InterPro"/>
</dbReference>
<dbReference type="PRINTS" id="PR00119">
    <property type="entry name" value="CATATPASE"/>
</dbReference>
<name>F0XXE6_AURAN</name>
<dbReference type="InterPro" id="IPR059000">
    <property type="entry name" value="ATPase_P-type_domA"/>
</dbReference>
<dbReference type="Proteomes" id="UP000002729">
    <property type="component" value="Unassembled WGS sequence"/>
</dbReference>
<dbReference type="PRINTS" id="PR00120">
    <property type="entry name" value="HATPASE"/>
</dbReference>
<dbReference type="SFLD" id="SFLDS00003">
    <property type="entry name" value="Haloacid_Dehalogenase"/>
    <property type="match status" value="1"/>
</dbReference>
<dbReference type="FunCoup" id="F0XXE6">
    <property type="interactions" value="5"/>
</dbReference>
<keyword evidence="4" id="KW-0547">Nucleotide-binding</keyword>
<dbReference type="InterPro" id="IPR023214">
    <property type="entry name" value="HAD_sf"/>
</dbReference>
<dbReference type="InterPro" id="IPR023298">
    <property type="entry name" value="ATPase_P-typ_TM_dom_sf"/>
</dbReference>
<keyword evidence="2 11" id="KW-0812">Transmembrane</keyword>
<dbReference type="AlphaFoldDB" id="F0XXE6"/>
<dbReference type="SFLD" id="SFLDG00002">
    <property type="entry name" value="C1.7:_P-type_atpase_like"/>
    <property type="match status" value="1"/>
</dbReference>
<dbReference type="GeneID" id="20219264"/>
<comment type="subcellular location">
    <subcellularLocation>
        <location evidence="1">Membrane</location>
        <topology evidence="1">Multi-pass membrane protein</topology>
    </subcellularLocation>
</comment>
<evidence type="ECO:0000313" key="13">
    <source>
        <dbReference type="EMBL" id="EGB11928.1"/>
    </source>
</evidence>
<keyword evidence="6" id="KW-0460">Magnesium</keyword>
<keyword evidence="3" id="KW-0479">Metal-binding</keyword>
<dbReference type="GO" id="GO:0046872">
    <property type="term" value="F:metal ion binding"/>
    <property type="evidence" value="ECO:0007669"/>
    <property type="project" value="UniProtKB-KW"/>
</dbReference>
<dbReference type="Gene3D" id="1.20.1110.10">
    <property type="entry name" value="Calcium-transporting ATPase, transmembrane domain"/>
    <property type="match status" value="1"/>
</dbReference>
<dbReference type="SUPFAM" id="SSF81653">
    <property type="entry name" value="Calcium ATPase, transduction domain A"/>
    <property type="match status" value="1"/>
</dbReference>
<reference evidence="13 14" key="1">
    <citation type="journal article" date="2011" name="Proc. Natl. Acad. Sci. U.S.A.">
        <title>Niche of harmful alga Aureococcus anophagefferens revealed through ecogenomics.</title>
        <authorList>
            <person name="Gobler C.J."/>
            <person name="Berry D.L."/>
            <person name="Dyhrman S.T."/>
            <person name="Wilhelm S.W."/>
            <person name="Salamov A."/>
            <person name="Lobanov A.V."/>
            <person name="Zhang Y."/>
            <person name="Collier J.L."/>
            <person name="Wurch L.L."/>
            <person name="Kustka A.B."/>
            <person name="Dill B.D."/>
            <person name="Shah M."/>
            <person name="VerBerkmoes N.C."/>
            <person name="Kuo A."/>
            <person name="Terry A."/>
            <person name="Pangilinan J."/>
            <person name="Lindquist E.A."/>
            <person name="Lucas S."/>
            <person name="Paulsen I.T."/>
            <person name="Hattenrath-Lehmann T.K."/>
            <person name="Talmage S.C."/>
            <person name="Walker E.A."/>
            <person name="Koch F."/>
            <person name="Burson A.M."/>
            <person name="Marcoval M.A."/>
            <person name="Tang Y.Z."/>
            <person name="Lecleir G.R."/>
            <person name="Coyne K.J."/>
            <person name="Berg G.M."/>
            <person name="Bertrand E.M."/>
            <person name="Saito M.A."/>
            <person name="Gladyshev V.N."/>
            <person name="Grigoriev I.V."/>
        </authorList>
    </citation>
    <scope>NUCLEOTIDE SEQUENCE [LARGE SCALE GENOMIC DNA]</scope>
    <source>
        <strain evidence="14">CCMP 1984</strain>
    </source>
</reference>
<dbReference type="PANTHER" id="PTHR24093:SF506">
    <property type="entry name" value="CATION-TRANSPORTING ATPASE PMA1"/>
    <property type="match status" value="1"/>
</dbReference>
<dbReference type="OMA" id="FNRNPWM"/>
<feature type="compositionally biased region" description="Basic and acidic residues" evidence="10">
    <location>
        <begin position="1"/>
        <end position="12"/>
    </location>
</feature>
<dbReference type="SUPFAM" id="SSF81665">
    <property type="entry name" value="Calcium ATPase, transmembrane domain M"/>
    <property type="match status" value="1"/>
</dbReference>
<evidence type="ECO:0000259" key="12">
    <source>
        <dbReference type="SMART" id="SM00831"/>
    </source>
</evidence>
<feature type="transmembrane region" description="Helical" evidence="11">
    <location>
        <begin position="895"/>
        <end position="921"/>
    </location>
</feature>
<evidence type="ECO:0000256" key="5">
    <source>
        <dbReference type="ARBA" id="ARBA00022840"/>
    </source>
</evidence>
<dbReference type="Gene3D" id="3.40.50.1000">
    <property type="entry name" value="HAD superfamily/HAD-like"/>
    <property type="match status" value="1"/>
</dbReference>
<dbReference type="InterPro" id="IPR008250">
    <property type="entry name" value="ATPase_P-typ_transduc_dom_A_sf"/>
</dbReference>
<dbReference type="Pfam" id="PF13246">
    <property type="entry name" value="Cation_ATPase"/>
    <property type="match status" value="1"/>
</dbReference>
<dbReference type="KEGG" id="aaf:AURANDRAFT_20268"/>
<feature type="domain" description="Cation-transporting P-type ATPase N-terminal" evidence="12">
    <location>
        <begin position="127"/>
        <end position="201"/>
    </location>
</feature>
<dbReference type="SFLD" id="SFLDF00027">
    <property type="entry name" value="p-type_atpase"/>
    <property type="match status" value="1"/>
</dbReference>
<evidence type="ECO:0000256" key="10">
    <source>
        <dbReference type="SAM" id="MobiDB-lite"/>
    </source>
</evidence>
<dbReference type="eggNOG" id="KOG0202">
    <property type="taxonomic scope" value="Eukaryota"/>
</dbReference>
<feature type="transmembrane region" description="Helical" evidence="11">
    <location>
        <begin position="1093"/>
        <end position="1113"/>
    </location>
</feature>
<dbReference type="Pfam" id="PF00122">
    <property type="entry name" value="E1-E2_ATPase"/>
    <property type="match status" value="1"/>
</dbReference>
<feature type="transmembrane region" description="Helical" evidence="11">
    <location>
        <begin position="1051"/>
        <end position="1073"/>
    </location>
</feature>
<sequence length="1143" mass="120607">MGDGVSEKDSLRRGRSRSQSFEGKSRSRSASVEKDFDPLKTELTRDEFVAYVENPRKQPARGISYTEALAAPPEVATPVREALDKARHKHRFDDPKKRVFSQASAQKLNELANIDDALEFDFTNQAELHNIDKAKLAHELRSDLERGLPAELAAEKLAEDGPNELEKPPRVTFFVLFLIQLSQIITLLLIAACVASACVNATDAARRGSALSYVDSIAIFIIVFLNAYIAAASENAANGALEALDALSSPVSVAVRDGEEVELDSTQLVVGDVILLATGDVVPADCRVVRAADLKVNEMLLTGESEDVSKTDKVKPKKPGAAAKLTEDTMIFSSCTVKAGNCRALVVHTGMRTRVGQIAALLTDDAGAKGAGCLPDTKGNMTPLQVQLEKLAVKIGVLAIACCVIVFVVGAAMEVPDPEGNVPSWLYMILIAVTLTVAAIPEGLPLTVTISLSTGCSDMVKENVLVRKIAAVETLGSASVICTDKTGTLTEGKMRCVKALFGGEDYVVSGRGFDPTVGSVGVAGAVPGPDLAFAEGDDARAHANVRAALASAVLCCSTTLNRVEDESGAMVWTPKGNSSEAPIVVAAAKCGLWAADLEPLFPRATEIPFSSSRKMMAVVTAGGALDGAPKAVGLASPYVAHVKGAPNYVLESCAKTLRPDGSVGALDAATRAKIDATVDALSSEALRVLAIACAPLRSLPYDDEADVEDKLSAILGGGLTFLGLVASIDPERQGVKAAIATANSATVRTVMITGDYLKTAQAIARNIGILAADGSQDGDAVDCGSLRPGGGDDYLDEPAMDALTLRVNVFARAKPEDKLEIVKSLQRQGFVSAMTGDGVNDAPALKEADIGVSMGLEGTEVAKGASDMILTDDNFCSIVKAVEKGRGIYSGIEKFVSFIMSVHFAEVLQIFLCVVSGLPIMREPLQILFLVLVTDLPPAIALGVEPPEKGLMDKKPRPKAQPVIMPWMWKCIIANGMIMTAGITATYVVALHAYAGTYLTENIDRKTRDSCARTVAFIALVWAENIRAYTARSFTEPIWVKTFSNPTMNKAIASAQAALWCALLVPGLSTSVMGLYPLGDPGLSGNSTDSIQWWGWVLAAVGAVACGAGCELYKLYIKLTVGDPHDTVPGYETVAVKPALELP</sequence>
<gene>
    <name evidence="13" type="ORF">AURANDRAFT_20268</name>
</gene>
<dbReference type="RefSeq" id="XP_009033039.1">
    <property type="nucleotide sequence ID" value="XM_009034791.1"/>
</dbReference>
<dbReference type="SMART" id="SM00831">
    <property type="entry name" value="Cation_ATPase_N"/>
    <property type="match status" value="1"/>
</dbReference>
<dbReference type="PANTHER" id="PTHR24093">
    <property type="entry name" value="CATION TRANSPORTING ATPASE"/>
    <property type="match status" value="1"/>
</dbReference>
<organism evidence="14">
    <name type="scientific">Aureococcus anophagefferens</name>
    <name type="common">Harmful bloom alga</name>
    <dbReference type="NCBI Taxonomy" id="44056"/>
    <lineage>
        <taxon>Eukaryota</taxon>
        <taxon>Sar</taxon>
        <taxon>Stramenopiles</taxon>
        <taxon>Ochrophyta</taxon>
        <taxon>Pelagophyceae</taxon>
        <taxon>Pelagomonadales</taxon>
        <taxon>Pelagomonadaceae</taxon>
        <taxon>Aureococcus</taxon>
    </lineage>
</organism>
<dbReference type="Pfam" id="PF00689">
    <property type="entry name" value="Cation_ATPase_C"/>
    <property type="match status" value="1"/>
</dbReference>
<dbReference type="InterPro" id="IPR044492">
    <property type="entry name" value="P_typ_ATPase_HD_dom"/>
</dbReference>
<proteinExistence type="predicted"/>
<dbReference type="NCBIfam" id="TIGR01494">
    <property type="entry name" value="ATPase_P-type"/>
    <property type="match status" value="3"/>
</dbReference>
<evidence type="ECO:0000256" key="6">
    <source>
        <dbReference type="ARBA" id="ARBA00022842"/>
    </source>
</evidence>
<feature type="transmembrane region" description="Helical" evidence="11">
    <location>
        <begin position="425"/>
        <end position="444"/>
    </location>
</feature>
<keyword evidence="14" id="KW-1185">Reference proteome</keyword>
<feature type="transmembrane region" description="Helical" evidence="11">
    <location>
        <begin position="210"/>
        <end position="231"/>
    </location>
</feature>
<dbReference type="InterPro" id="IPR023299">
    <property type="entry name" value="ATPase_P-typ_cyto_dom_N"/>
</dbReference>
<feature type="transmembrane region" description="Helical" evidence="11">
    <location>
        <begin position="967"/>
        <end position="994"/>
    </location>
</feature>
<dbReference type="SUPFAM" id="SSF81660">
    <property type="entry name" value="Metal cation-transporting ATPase, ATP-binding domain N"/>
    <property type="match status" value="1"/>
</dbReference>
<feature type="transmembrane region" description="Helical" evidence="11">
    <location>
        <begin position="173"/>
        <end position="198"/>
    </location>
</feature>
<dbReference type="PROSITE" id="PS00154">
    <property type="entry name" value="ATPASE_E1_E2"/>
    <property type="match status" value="1"/>
</dbReference>
<dbReference type="InterPro" id="IPR036412">
    <property type="entry name" value="HAD-like_sf"/>
</dbReference>
<evidence type="ECO:0000256" key="7">
    <source>
        <dbReference type="ARBA" id="ARBA00022967"/>
    </source>
</evidence>
<keyword evidence="9 11" id="KW-0472">Membrane</keyword>
<evidence type="ECO:0000313" key="14">
    <source>
        <dbReference type="Proteomes" id="UP000002729"/>
    </source>
</evidence>
<dbReference type="Gene3D" id="3.40.1110.10">
    <property type="entry name" value="Calcium-transporting ATPase, cytoplasmic domain N"/>
    <property type="match status" value="1"/>
</dbReference>
<dbReference type="InterPro" id="IPR006068">
    <property type="entry name" value="ATPase_P-typ_cation-transptr_C"/>
</dbReference>
<evidence type="ECO:0000256" key="9">
    <source>
        <dbReference type="ARBA" id="ARBA00023136"/>
    </source>
</evidence>
<dbReference type="GO" id="GO:0005886">
    <property type="term" value="C:plasma membrane"/>
    <property type="evidence" value="ECO:0007669"/>
    <property type="project" value="TreeGrafter"/>
</dbReference>
<protein>
    <recommendedName>
        <fullName evidence="12">Cation-transporting P-type ATPase N-terminal domain-containing protein</fullName>
    </recommendedName>
</protein>
<accession>F0XXE6</accession>
<dbReference type="Pfam" id="PF00690">
    <property type="entry name" value="Cation_ATPase_N"/>
    <property type="match status" value="1"/>
</dbReference>
<dbReference type="InterPro" id="IPR001757">
    <property type="entry name" value="P_typ_ATPase"/>
</dbReference>
<dbReference type="InterPro" id="IPR004014">
    <property type="entry name" value="ATPase_P-typ_cation-transptr_N"/>
</dbReference>
<evidence type="ECO:0000256" key="8">
    <source>
        <dbReference type="ARBA" id="ARBA00022989"/>
    </source>
</evidence>
<evidence type="ECO:0000256" key="2">
    <source>
        <dbReference type="ARBA" id="ARBA00022692"/>
    </source>
</evidence>
<keyword evidence="7" id="KW-1278">Translocase</keyword>
<dbReference type="InParanoid" id="F0XXE6"/>